<evidence type="ECO:0000256" key="1">
    <source>
        <dbReference type="SAM" id="MobiDB-lite"/>
    </source>
</evidence>
<dbReference type="GeneID" id="86062434"/>
<dbReference type="RefSeq" id="WP_243005089.1">
    <property type="nucleotide sequence ID" value="NZ_QJKD01000008.1"/>
</dbReference>
<accession>A0A2V3Y1E8</accession>
<dbReference type="AlphaFoldDB" id="A0A2V3Y1E8"/>
<evidence type="ECO:0000313" key="5">
    <source>
        <dbReference type="Proteomes" id="UP000248057"/>
    </source>
</evidence>
<protein>
    <submittedName>
        <fullName evidence="4">Flavodoxin</fullName>
    </submittedName>
</protein>
<feature type="region of interest" description="Disordered" evidence="1">
    <location>
        <begin position="32"/>
        <end position="63"/>
    </location>
</feature>
<reference evidence="4 5" key="1">
    <citation type="submission" date="2018-05" db="EMBL/GenBank/DDBJ databases">
        <title>Genomic Encyclopedia of Type Strains, Phase IV (KMG-IV): sequencing the most valuable type-strain genomes for metagenomic binning, comparative biology and taxonomic classification.</title>
        <authorList>
            <person name="Goeker M."/>
        </authorList>
    </citation>
    <scope>NUCLEOTIDE SEQUENCE [LARGE SCALE GENOMIC DNA]</scope>
    <source>
        <strain evidence="4 5">DSM 24995</strain>
    </source>
</reference>
<gene>
    <name evidence="4" type="ORF">DFR60_10824</name>
</gene>
<dbReference type="PANTHER" id="PTHR39201">
    <property type="entry name" value="EXPORTED PROTEIN-RELATED"/>
    <property type="match status" value="1"/>
</dbReference>
<dbReference type="PROSITE" id="PS51257">
    <property type="entry name" value="PROKAR_LIPOPROTEIN"/>
    <property type="match status" value="1"/>
</dbReference>
<feature type="signal peptide" evidence="2">
    <location>
        <begin position="1"/>
        <end position="29"/>
    </location>
</feature>
<name>A0A2V3Y1E8_9FIRM</name>
<dbReference type="GO" id="GO:0016651">
    <property type="term" value="F:oxidoreductase activity, acting on NAD(P)H"/>
    <property type="evidence" value="ECO:0007669"/>
    <property type="project" value="UniProtKB-ARBA"/>
</dbReference>
<dbReference type="GO" id="GO:0010181">
    <property type="term" value="F:FMN binding"/>
    <property type="evidence" value="ECO:0007669"/>
    <property type="project" value="InterPro"/>
</dbReference>
<comment type="caution">
    <text evidence="4">The sequence shown here is derived from an EMBL/GenBank/DDBJ whole genome shotgun (WGS) entry which is preliminary data.</text>
</comment>
<dbReference type="Gene3D" id="3.40.50.360">
    <property type="match status" value="1"/>
</dbReference>
<feature type="domain" description="Flavodoxin-like" evidence="3">
    <location>
        <begin position="103"/>
        <end position="242"/>
    </location>
</feature>
<sequence>MKDYKKVLTSIIVSVAAMVSLSACSQANGASRSSTAASTVTAETSDLSSSANESAGDSPTQDTGKGNILIAYFTLPMEDGVDAVSRASRKQSDDGTFGNIMYMAHVIQKNAGGELFSIETAQKYPTDNMDDLLEFAAKEKSDNARPELSTHIENLDDYDTVFIGYPNWNADLPMPMYTFFEEYDFSGKTMIPFVAHGGSGASRTVSTIKELEPGATVIDDPVTVYWDELDNAESIVTEWVQNLEY</sequence>
<dbReference type="SUPFAM" id="SSF52218">
    <property type="entry name" value="Flavoproteins"/>
    <property type="match status" value="1"/>
</dbReference>
<dbReference type="Proteomes" id="UP000248057">
    <property type="component" value="Unassembled WGS sequence"/>
</dbReference>
<dbReference type="PANTHER" id="PTHR39201:SF1">
    <property type="entry name" value="FLAVODOXIN-LIKE DOMAIN-CONTAINING PROTEIN"/>
    <property type="match status" value="1"/>
</dbReference>
<feature type="compositionally biased region" description="Polar residues" evidence="1">
    <location>
        <begin position="46"/>
        <end position="63"/>
    </location>
</feature>
<feature type="compositionally biased region" description="Low complexity" evidence="1">
    <location>
        <begin position="32"/>
        <end position="45"/>
    </location>
</feature>
<evidence type="ECO:0000256" key="2">
    <source>
        <dbReference type="SAM" id="SignalP"/>
    </source>
</evidence>
<keyword evidence="2" id="KW-0732">Signal</keyword>
<evidence type="ECO:0000313" key="4">
    <source>
        <dbReference type="EMBL" id="PXX51941.1"/>
    </source>
</evidence>
<proteinExistence type="predicted"/>
<keyword evidence="5" id="KW-1185">Reference proteome</keyword>
<evidence type="ECO:0000259" key="3">
    <source>
        <dbReference type="Pfam" id="PF12682"/>
    </source>
</evidence>
<dbReference type="Pfam" id="PF12682">
    <property type="entry name" value="Flavodoxin_4"/>
    <property type="match status" value="1"/>
</dbReference>
<dbReference type="EMBL" id="QJKD01000008">
    <property type="protein sequence ID" value="PXX51941.1"/>
    <property type="molecule type" value="Genomic_DNA"/>
</dbReference>
<dbReference type="InterPro" id="IPR008254">
    <property type="entry name" value="Flavodoxin/NO_synth"/>
</dbReference>
<feature type="chain" id="PRO_5039361941" evidence="2">
    <location>
        <begin position="30"/>
        <end position="245"/>
    </location>
</feature>
<dbReference type="InterPro" id="IPR029039">
    <property type="entry name" value="Flavoprotein-like_sf"/>
</dbReference>
<dbReference type="NCBIfam" id="NF005389">
    <property type="entry name" value="PRK06934.1"/>
    <property type="match status" value="1"/>
</dbReference>
<organism evidence="4 5">
    <name type="scientific">Hungatella effluvii</name>
    <dbReference type="NCBI Taxonomy" id="1096246"/>
    <lineage>
        <taxon>Bacteria</taxon>
        <taxon>Bacillati</taxon>
        <taxon>Bacillota</taxon>
        <taxon>Clostridia</taxon>
        <taxon>Lachnospirales</taxon>
        <taxon>Lachnospiraceae</taxon>
        <taxon>Hungatella</taxon>
    </lineage>
</organism>